<evidence type="ECO:0000313" key="3">
    <source>
        <dbReference type="Proteomes" id="UP000218209"/>
    </source>
</evidence>
<keyword evidence="3" id="KW-1185">Reference proteome</keyword>
<feature type="compositionally biased region" description="Low complexity" evidence="1">
    <location>
        <begin position="212"/>
        <end position="222"/>
    </location>
</feature>
<dbReference type="EMBL" id="KV918976">
    <property type="protein sequence ID" value="OSX73838.1"/>
    <property type="molecule type" value="Genomic_DNA"/>
</dbReference>
<feature type="compositionally biased region" description="Basic residues" evidence="1">
    <location>
        <begin position="49"/>
        <end position="59"/>
    </location>
</feature>
<accession>A0A1X6NZ09</accession>
<name>A0A1X6NZ09_PORUM</name>
<organism evidence="2 3">
    <name type="scientific">Porphyra umbilicalis</name>
    <name type="common">Purple laver</name>
    <name type="synonym">Red alga</name>
    <dbReference type="NCBI Taxonomy" id="2786"/>
    <lineage>
        <taxon>Eukaryota</taxon>
        <taxon>Rhodophyta</taxon>
        <taxon>Bangiophyceae</taxon>
        <taxon>Bangiales</taxon>
        <taxon>Bangiaceae</taxon>
        <taxon>Porphyra</taxon>
    </lineage>
</organism>
<sequence length="257" mass="27381">MAAQPPSGGLRCRRRWRVAPVTPATTSNRWGGFRRARTQHGQAPEKKNKQTRGRRRRRSLGAPRAQLPTCRRPAVSRPLTSRSPRQAAERSRVQPGRRVQAARQRPFATRRQPPAAGRWSHLAADARPAAAAGAPDAHDGCVRPRASAAADHPAPTAARVSALATSRADAIHRRGGQAAAAWVGARGAGVKAHAPHRGRGRRPDIGCSHGTAAAARRQGAAGPPVERRVSAAARQHCLLNRAWRGAEGGKGQSGEPR</sequence>
<gene>
    <name evidence="2" type="ORF">BU14_0324s0001</name>
</gene>
<feature type="region of interest" description="Disordered" evidence="1">
    <location>
        <begin position="1"/>
        <end position="140"/>
    </location>
</feature>
<evidence type="ECO:0000256" key="1">
    <source>
        <dbReference type="SAM" id="MobiDB-lite"/>
    </source>
</evidence>
<feature type="region of interest" description="Disordered" evidence="1">
    <location>
        <begin position="190"/>
        <end position="229"/>
    </location>
</feature>
<evidence type="ECO:0000313" key="2">
    <source>
        <dbReference type="EMBL" id="OSX73838.1"/>
    </source>
</evidence>
<protein>
    <submittedName>
        <fullName evidence="2">Uncharacterized protein</fullName>
    </submittedName>
</protein>
<dbReference type="Proteomes" id="UP000218209">
    <property type="component" value="Unassembled WGS sequence"/>
</dbReference>
<proteinExistence type="predicted"/>
<dbReference type="AlphaFoldDB" id="A0A1X6NZ09"/>
<feature type="compositionally biased region" description="Low complexity" evidence="1">
    <location>
        <begin position="123"/>
        <end position="135"/>
    </location>
</feature>
<reference evidence="2 3" key="1">
    <citation type="submission" date="2017-03" db="EMBL/GenBank/DDBJ databases">
        <title>WGS assembly of Porphyra umbilicalis.</title>
        <authorList>
            <person name="Brawley S.H."/>
            <person name="Blouin N.A."/>
            <person name="Ficko-Blean E."/>
            <person name="Wheeler G.L."/>
            <person name="Lohr M."/>
            <person name="Goodson H.V."/>
            <person name="Jenkins J.W."/>
            <person name="Blaby-Haas C.E."/>
            <person name="Helliwell K.E."/>
            <person name="Chan C."/>
            <person name="Marriage T."/>
            <person name="Bhattacharya D."/>
            <person name="Klein A.S."/>
            <person name="Badis Y."/>
            <person name="Brodie J."/>
            <person name="Cao Y."/>
            <person name="Collen J."/>
            <person name="Dittami S.M."/>
            <person name="Gachon C.M."/>
            <person name="Green B.R."/>
            <person name="Karpowicz S."/>
            <person name="Kim J.W."/>
            <person name="Kudahl U."/>
            <person name="Lin S."/>
            <person name="Michel G."/>
            <person name="Mittag M."/>
            <person name="Olson B.J."/>
            <person name="Pangilinan J."/>
            <person name="Peng Y."/>
            <person name="Qiu H."/>
            <person name="Shu S."/>
            <person name="Singer J.T."/>
            <person name="Smith A.G."/>
            <person name="Sprecher B.N."/>
            <person name="Wagner V."/>
            <person name="Wang W."/>
            <person name="Wang Z.-Y."/>
            <person name="Yan J."/>
            <person name="Yarish C."/>
            <person name="Zoeuner-Riek S."/>
            <person name="Zhuang Y."/>
            <person name="Zou Y."/>
            <person name="Lindquist E.A."/>
            <person name="Grimwood J."/>
            <person name="Barry K."/>
            <person name="Rokhsar D.S."/>
            <person name="Schmutz J."/>
            <person name="Stiller J.W."/>
            <person name="Grossman A.R."/>
            <person name="Prochnik S.E."/>
        </authorList>
    </citation>
    <scope>NUCLEOTIDE SEQUENCE [LARGE SCALE GENOMIC DNA]</scope>
    <source>
        <strain evidence="2">4086291</strain>
    </source>
</reference>